<dbReference type="SUPFAM" id="SSF53822">
    <property type="entry name" value="Periplasmic binding protein-like I"/>
    <property type="match status" value="1"/>
</dbReference>
<dbReference type="Pfam" id="PF13407">
    <property type="entry name" value="Peripla_BP_4"/>
    <property type="match status" value="1"/>
</dbReference>
<organism evidence="5 6">
    <name type="scientific">Nocardia albiluteola</name>
    <dbReference type="NCBI Taxonomy" id="2842303"/>
    <lineage>
        <taxon>Bacteria</taxon>
        <taxon>Bacillati</taxon>
        <taxon>Actinomycetota</taxon>
        <taxon>Actinomycetes</taxon>
        <taxon>Mycobacteriales</taxon>
        <taxon>Nocardiaceae</taxon>
        <taxon>Nocardia</taxon>
    </lineage>
</organism>
<feature type="chain" id="PRO_5045443995" evidence="3">
    <location>
        <begin position="43"/>
        <end position="348"/>
    </location>
</feature>
<sequence>MNQMSDPAQTGPSGIFSRRGILGVSATALAASALAACTPAHAGAGGGGVQKGKKVIFVVHEKNSFFGPVQKGFETFGEAVGWQAQFIGPATFDQSTVVNMMQNAVNSKPDGLILTRIDNTSYDGVIKAAQAAGIQVILSNVASDDYQKLGVAFVGQNFVPAGVTAGKQILAHVAKYTGRQDGAIIIGKIQAGNSALEQRGEGIRQAVSDYNHAHGTQFTTEELIVGTDEAGAVSKIDGRYSRDPHSVVGWAGTAFECQFVATWAKSKNLVGKFANGGFDLTAPVLAGVQDGSIDYTIGQNPWAQGWVAAALLAQQMDPGYPSFTYDTGAEVVDSANIAAVSKREAKVA</sequence>
<dbReference type="Proteomes" id="UP000733379">
    <property type="component" value="Unassembled WGS sequence"/>
</dbReference>
<keyword evidence="6" id="KW-1185">Reference proteome</keyword>
<keyword evidence="3" id="KW-0732">Signal</keyword>
<comment type="caution">
    <text evidence="5">The sequence shown here is derived from an EMBL/GenBank/DDBJ whole genome shotgun (WGS) entry which is preliminary data.</text>
</comment>
<dbReference type="InterPro" id="IPR028082">
    <property type="entry name" value="Peripla_BP_I"/>
</dbReference>
<name>A0ABS6BBN3_9NOCA</name>
<dbReference type="Gene3D" id="3.40.50.2300">
    <property type="match status" value="2"/>
</dbReference>
<dbReference type="InterPro" id="IPR050555">
    <property type="entry name" value="Bact_Solute-Bind_Prot2"/>
</dbReference>
<dbReference type="EMBL" id="JAHKNI010000024">
    <property type="protein sequence ID" value="MBU3067701.1"/>
    <property type="molecule type" value="Genomic_DNA"/>
</dbReference>
<evidence type="ECO:0000256" key="1">
    <source>
        <dbReference type="ARBA" id="ARBA00004196"/>
    </source>
</evidence>
<dbReference type="PANTHER" id="PTHR30036:SF7">
    <property type="entry name" value="ABC TRANSPORTER PERIPLASMIC-BINDING PROTEIN YPHF"/>
    <property type="match status" value="1"/>
</dbReference>
<dbReference type="PROSITE" id="PS51318">
    <property type="entry name" value="TAT"/>
    <property type="match status" value="1"/>
</dbReference>
<evidence type="ECO:0000259" key="4">
    <source>
        <dbReference type="Pfam" id="PF13407"/>
    </source>
</evidence>
<reference evidence="5 6" key="1">
    <citation type="submission" date="2021-06" db="EMBL/GenBank/DDBJ databases">
        <title>Actinomycetes sequencing.</title>
        <authorList>
            <person name="Shan Q."/>
        </authorList>
    </citation>
    <scope>NUCLEOTIDE SEQUENCE [LARGE SCALE GENOMIC DNA]</scope>
    <source>
        <strain evidence="5 6">NEAU-G5</strain>
    </source>
</reference>
<dbReference type="PANTHER" id="PTHR30036">
    <property type="entry name" value="D-XYLOSE-BINDING PERIPLASMIC PROTEIN"/>
    <property type="match status" value="1"/>
</dbReference>
<comment type="subcellular location">
    <subcellularLocation>
        <location evidence="1">Cell envelope</location>
    </subcellularLocation>
</comment>
<dbReference type="InterPro" id="IPR006311">
    <property type="entry name" value="TAT_signal"/>
</dbReference>
<feature type="signal peptide" evidence="3">
    <location>
        <begin position="1"/>
        <end position="42"/>
    </location>
</feature>
<evidence type="ECO:0000313" key="5">
    <source>
        <dbReference type="EMBL" id="MBU3067701.1"/>
    </source>
</evidence>
<dbReference type="RefSeq" id="WP_215923782.1">
    <property type="nucleotide sequence ID" value="NZ_JAHKNI010000024.1"/>
</dbReference>
<evidence type="ECO:0000256" key="2">
    <source>
        <dbReference type="ARBA" id="ARBA00007639"/>
    </source>
</evidence>
<evidence type="ECO:0000256" key="3">
    <source>
        <dbReference type="SAM" id="SignalP"/>
    </source>
</evidence>
<comment type="similarity">
    <text evidence="2">Belongs to the bacterial solute-binding protein 2 family.</text>
</comment>
<dbReference type="InterPro" id="IPR025997">
    <property type="entry name" value="SBP_2_dom"/>
</dbReference>
<protein>
    <submittedName>
        <fullName evidence="5">Substrate-binding domain-containing protein</fullName>
    </submittedName>
</protein>
<accession>A0ABS6BBN3</accession>
<evidence type="ECO:0000313" key="6">
    <source>
        <dbReference type="Proteomes" id="UP000733379"/>
    </source>
</evidence>
<proteinExistence type="inferred from homology"/>
<feature type="domain" description="Periplasmic binding protein" evidence="4">
    <location>
        <begin position="58"/>
        <end position="317"/>
    </location>
</feature>
<gene>
    <name evidence="5" type="ORF">KO481_40055</name>
</gene>